<dbReference type="Proteomes" id="UP001217089">
    <property type="component" value="Unassembled WGS sequence"/>
</dbReference>
<evidence type="ECO:0000256" key="3">
    <source>
        <dbReference type="ARBA" id="ARBA00022692"/>
    </source>
</evidence>
<keyword evidence="9" id="KW-1185">Reference proteome</keyword>
<sequence length="238" mass="27525">MMIFVDVLKLMTGRLRPNFLEICDPNRSFCNNITHYGDDLCSEQDVMTLRNARTSFPSLFSALTAYSSVFTSIYIHGALRTRAVRILRPFLAFAFTVLALLCGLSEIGLSKSFWTDVVVGFGMGIVCAVYLGTVVLCNFREYVSERRVISLLHNFLMDHQLLNELEQEGIIHMGMFSTHDLHIPRAHMRRSSKYDDTEDMKRRADMYDTFQKDLSRTVDHYRDRRNSRHSQVQPISHL</sequence>
<dbReference type="InterPro" id="IPR000326">
    <property type="entry name" value="PAP2/HPO"/>
</dbReference>
<gene>
    <name evidence="8" type="ORF">KUTeg_016240</name>
</gene>
<name>A0ABQ9EQ55_TEGGR</name>
<feature type="domain" description="Phosphatidic acid phosphatase type 2/haloperoxidase" evidence="7">
    <location>
        <begin position="1"/>
        <end position="132"/>
    </location>
</feature>
<comment type="similarity">
    <text evidence="2">Belongs to the PA-phosphatase related phosphoesterase family.</text>
</comment>
<dbReference type="SMART" id="SM00014">
    <property type="entry name" value="acidPPc"/>
    <property type="match status" value="1"/>
</dbReference>
<evidence type="ECO:0000256" key="5">
    <source>
        <dbReference type="ARBA" id="ARBA00023136"/>
    </source>
</evidence>
<evidence type="ECO:0000256" key="6">
    <source>
        <dbReference type="SAM" id="Phobius"/>
    </source>
</evidence>
<dbReference type="SUPFAM" id="SSF48317">
    <property type="entry name" value="Acid phosphatase/Vanadium-dependent haloperoxidase"/>
    <property type="match status" value="1"/>
</dbReference>
<evidence type="ECO:0000256" key="4">
    <source>
        <dbReference type="ARBA" id="ARBA00022989"/>
    </source>
</evidence>
<comment type="subcellular location">
    <subcellularLocation>
        <location evidence="1">Membrane</location>
        <topology evidence="1">Multi-pass membrane protein</topology>
    </subcellularLocation>
</comment>
<dbReference type="InterPro" id="IPR036938">
    <property type="entry name" value="PAP2/HPO_sf"/>
</dbReference>
<evidence type="ECO:0000313" key="8">
    <source>
        <dbReference type="EMBL" id="KAJ8305695.1"/>
    </source>
</evidence>
<feature type="transmembrane region" description="Helical" evidence="6">
    <location>
        <begin position="87"/>
        <end position="107"/>
    </location>
</feature>
<keyword evidence="3 6" id="KW-0812">Transmembrane</keyword>
<dbReference type="EMBL" id="JARBDR010000813">
    <property type="protein sequence ID" value="KAJ8305695.1"/>
    <property type="molecule type" value="Genomic_DNA"/>
</dbReference>
<accession>A0ABQ9EQ55</accession>
<dbReference type="PANTHER" id="PTHR10165">
    <property type="entry name" value="LIPID PHOSPHATE PHOSPHATASE"/>
    <property type="match status" value="1"/>
</dbReference>
<dbReference type="Gene3D" id="1.20.144.10">
    <property type="entry name" value="Phosphatidic acid phosphatase type 2/haloperoxidase"/>
    <property type="match status" value="1"/>
</dbReference>
<evidence type="ECO:0000259" key="7">
    <source>
        <dbReference type="SMART" id="SM00014"/>
    </source>
</evidence>
<keyword evidence="5 6" id="KW-0472">Membrane</keyword>
<evidence type="ECO:0000256" key="1">
    <source>
        <dbReference type="ARBA" id="ARBA00004141"/>
    </source>
</evidence>
<proteinExistence type="inferred from homology"/>
<dbReference type="InterPro" id="IPR043216">
    <property type="entry name" value="PAP-like"/>
</dbReference>
<dbReference type="PANTHER" id="PTHR10165:SF35">
    <property type="entry name" value="RE23632P"/>
    <property type="match status" value="1"/>
</dbReference>
<protein>
    <recommendedName>
        <fullName evidence="7">Phosphatidic acid phosphatase type 2/haloperoxidase domain-containing protein</fullName>
    </recommendedName>
</protein>
<keyword evidence="4 6" id="KW-1133">Transmembrane helix</keyword>
<reference evidence="8 9" key="1">
    <citation type="submission" date="2022-12" db="EMBL/GenBank/DDBJ databases">
        <title>Chromosome-level genome of Tegillarca granosa.</title>
        <authorList>
            <person name="Kim J."/>
        </authorList>
    </citation>
    <scope>NUCLEOTIDE SEQUENCE [LARGE SCALE GENOMIC DNA]</scope>
    <source>
        <strain evidence="8">Teg-2019</strain>
        <tissue evidence="8">Adductor muscle</tissue>
    </source>
</reference>
<organism evidence="8 9">
    <name type="scientific">Tegillarca granosa</name>
    <name type="common">Malaysian cockle</name>
    <name type="synonym">Anadara granosa</name>
    <dbReference type="NCBI Taxonomy" id="220873"/>
    <lineage>
        <taxon>Eukaryota</taxon>
        <taxon>Metazoa</taxon>
        <taxon>Spiralia</taxon>
        <taxon>Lophotrochozoa</taxon>
        <taxon>Mollusca</taxon>
        <taxon>Bivalvia</taxon>
        <taxon>Autobranchia</taxon>
        <taxon>Pteriomorphia</taxon>
        <taxon>Arcoida</taxon>
        <taxon>Arcoidea</taxon>
        <taxon>Arcidae</taxon>
        <taxon>Tegillarca</taxon>
    </lineage>
</organism>
<feature type="transmembrane region" description="Helical" evidence="6">
    <location>
        <begin position="56"/>
        <end position="75"/>
    </location>
</feature>
<comment type="caution">
    <text evidence="8">The sequence shown here is derived from an EMBL/GenBank/DDBJ whole genome shotgun (WGS) entry which is preliminary data.</text>
</comment>
<dbReference type="Pfam" id="PF01569">
    <property type="entry name" value="PAP2"/>
    <property type="match status" value="1"/>
</dbReference>
<feature type="transmembrane region" description="Helical" evidence="6">
    <location>
        <begin position="113"/>
        <end position="137"/>
    </location>
</feature>
<evidence type="ECO:0000256" key="2">
    <source>
        <dbReference type="ARBA" id="ARBA00008816"/>
    </source>
</evidence>
<evidence type="ECO:0000313" key="9">
    <source>
        <dbReference type="Proteomes" id="UP001217089"/>
    </source>
</evidence>